<accession>A0A4Y2QKS5</accession>
<evidence type="ECO:0000256" key="1">
    <source>
        <dbReference type="SAM" id="MobiDB-lite"/>
    </source>
</evidence>
<comment type="caution">
    <text evidence="3">The sequence shown here is derived from an EMBL/GenBank/DDBJ whole genome shotgun (WGS) entry which is preliminary data.</text>
</comment>
<reference evidence="3 4" key="1">
    <citation type="journal article" date="2019" name="Sci. Rep.">
        <title>Orb-weaving spider Araneus ventricosus genome elucidates the spidroin gene catalogue.</title>
        <authorList>
            <person name="Kono N."/>
            <person name="Nakamura H."/>
            <person name="Ohtoshi R."/>
            <person name="Moran D.A.P."/>
            <person name="Shinohara A."/>
            <person name="Yoshida Y."/>
            <person name="Fujiwara M."/>
            <person name="Mori M."/>
            <person name="Tomita M."/>
            <person name="Arakawa K."/>
        </authorList>
    </citation>
    <scope>NUCLEOTIDE SEQUENCE [LARGE SCALE GENOMIC DNA]</scope>
</reference>
<gene>
    <name evidence="2" type="ORF">AVEN_156819_1</name>
    <name evidence="3" type="ORF">AVEN_249605_1</name>
</gene>
<keyword evidence="4" id="KW-1185">Reference proteome</keyword>
<name>A0A4Y2QKS5_ARAVE</name>
<proteinExistence type="predicted"/>
<evidence type="ECO:0000313" key="3">
    <source>
        <dbReference type="EMBL" id="GBN63866.1"/>
    </source>
</evidence>
<feature type="region of interest" description="Disordered" evidence="1">
    <location>
        <begin position="1"/>
        <end position="31"/>
    </location>
</feature>
<dbReference type="AlphaFoldDB" id="A0A4Y2QKS5"/>
<sequence length="87" mass="9747">MDFVSLNRVQTARTKRQLASPSPSFRATPKRGRLTCNGRFGTCQGLNCDVKFGTHQAHIHGGSSMKSEFEPRTFRLRNQGLTRPPQS</sequence>
<feature type="region of interest" description="Disordered" evidence="1">
    <location>
        <begin position="60"/>
        <end position="87"/>
    </location>
</feature>
<feature type="compositionally biased region" description="Polar residues" evidence="1">
    <location>
        <begin position="7"/>
        <end position="25"/>
    </location>
</feature>
<organism evidence="3 4">
    <name type="scientific">Araneus ventricosus</name>
    <name type="common">Orbweaver spider</name>
    <name type="synonym">Epeira ventricosa</name>
    <dbReference type="NCBI Taxonomy" id="182803"/>
    <lineage>
        <taxon>Eukaryota</taxon>
        <taxon>Metazoa</taxon>
        <taxon>Ecdysozoa</taxon>
        <taxon>Arthropoda</taxon>
        <taxon>Chelicerata</taxon>
        <taxon>Arachnida</taxon>
        <taxon>Araneae</taxon>
        <taxon>Araneomorphae</taxon>
        <taxon>Entelegynae</taxon>
        <taxon>Araneoidea</taxon>
        <taxon>Araneidae</taxon>
        <taxon>Araneus</taxon>
    </lineage>
</organism>
<dbReference type="EMBL" id="BGPR01014128">
    <property type="protein sequence ID" value="GBN63866.1"/>
    <property type="molecule type" value="Genomic_DNA"/>
</dbReference>
<dbReference type="Proteomes" id="UP000499080">
    <property type="component" value="Unassembled WGS sequence"/>
</dbReference>
<dbReference type="EMBL" id="BGPR01014127">
    <property type="protein sequence ID" value="GBN63859.1"/>
    <property type="molecule type" value="Genomic_DNA"/>
</dbReference>
<evidence type="ECO:0000313" key="4">
    <source>
        <dbReference type="Proteomes" id="UP000499080"/>
    </source>
</evidence>
<protein>
    <submittedName>
        <fullName evidence="3">Uncharacterized protein</fullName>
    </submittedName>
</protein>
<evidence type="ECO:0000313" key="2">
    <source>
        <dbReference type="EMBL" id="GBN63859.1"/>
    </source>
</evidence>